<name>A0AB39HMQ0_9BACI</name>
<accession>A0AB39HMQ0</accession>
<protein>
    <submittedName>
        <fullName evidence="1">Uncharacterized protein</fullName>
    </submittedName>
</protein>
<evidence type="ECO:0000313" key="1">
    <source>
        <dbReference type="EMBL" id="XDK31526.1"/>
    </source>
</evidence>
<dbReference type="RefSeq" id="WP_368652253.1">
    <property type="nucleotide sequence ID" value="NZ_CP162599.1"/>
</dbReference>
<reference evidence="1" key="1">
    <citation type="submission" date="2024-07" db="EMBL/GenBank/DDBJ databases">
        <title>Halotolerant mesophilic bacterium Ornithinibacillus sp. 4-3, sp. nov., isolated from soil.</title>
        <authorList>
            <person name="Sidarenka A.V."/>
            <person name="Guliayeva D.E."/>
            <person name="Leanovich S.I."/>
            <person name="Hileuskaya K.S."/>
            <person name="Akhremchuk A.E."/>
            <person name="Sikolenko M.A."/>
            <person name="Valentovich L.N."/>
        </authorList>
    </citation>
    <scope>NUCLEOTIDE SEQUENCE</scope>
    <source>
        <strain evidence="1">4-3</strain>
    </source>
</reference>
<dbReference type="EMBL" id="CP162599">
    <property type="protein sequence ID" value="XDK31526.1"/>
    <property type="molecule type" value="Genomic_DNA"/>
</dbReference>
<sequence length="93" mass="10514">MDRILDNIDKNIAIEDVSEDDYKLFERYTNKYITQTDVIPVVIGGVNKSINTAVSGSLARFAKGASLESDKERLKEYYEYMIEVIEKGESAAN</sequence>
<organism evidence="1">
    <name type="scientific">Ornithinibacillus sp. 4-3</name>
    <dbReference type="NCBI Taxonomy" id="3231488"/>
    <lineage>
        <taxon>Bacteria</taxon>
        <taxon>Bacillati</taxon>
        <taxon>Bacillota</taxon>
        <taxon>Bacilli</taxon>
        <taxon>Bacillales</taxon>
        <taxon>Bacillaceae</taxon>
        <taxon>Ornithinibacillus</taxon>
    </lineage>
</organism>
<dbReference type="AlphaFoldDB" id="A0AB39HMQ0"/>
<proteinExistence type="predicted"/>
<gene>
    <name evidence="1" type="ORF">AB4Y30_10860</name>
</gene>